<accession>A0A3M3ZTL7</accession>
<dbReference type="EMBL" id="RBQE01000528">
    <property type="protein sequence ID" value="RMO97962.1"/>
    <property type="molecule type" value="Genomic_DNA"/>
</dbReference>
<feature type="compositionally biased region" description="Polar residues" evidence="1">
    <location>
        <begin position="34"/>
        <end position="46"/>
    </location>
</feature>
<feature type="region of interest" description="Disordered" evidence="1">
    <location>
        <begin position="32"/>
        <end position="74"/>
    </location>
</feature>
<evidence type="ECO:0000256" key="1">
    <source>
        <dbReference type="SAM" id="MobiDB-lite"/>
    </source>
</evidence>
<evidence type="ECO:0000313" key="3">
    <source>
        <dbReference type="Proteomes" id="UP000281604"/>
    </source>
</evidence>
<protein>
    <recommendedName>
        <fullName evidence="4">Type III effector HopAA1-1</fullName>
    </recommendedName>
</protein>
<name>A0A3M3ZTL7_9PSED</name>
<dbReference type="Proteomes" id="UP000281604">
    <property type="component" value="Unassembled WGS sequence"/>
</dbReference>
<gene>
    <name evidence="2" type="ORF">ALQ30_200240</name>
</gene>
<evidence type="ECO:0008006" key="4">
    <source>
        <dbReference type="Google" id="ProtNLM"/>
    </source>
</evidence>
<comment type="caution">
    <text evidence="2">The sequence shown here is derived from an EMBL/GenBank/DDBJ whole genome shotgun (WGS) entry which is preliminary data.</text>
</comment>
<dbReference type="AlphaFoldDB" id="A0A3M3ZTL7"/>
<sequence>MQSTASSTTGYVADQTVKLAKTVKDMGGEAITHTGASLRNTVNNLRQRPAREADIEEGGTEASPSEIPFRPMRS</sequence>
<proteinExistence type="predicted"/>
<evidence type="ECO:0000313" key="2">
    <source>
        <dbReference type="EMBL" id="RMO97962.1"/>
    </source>
</evidence>
<reference evidence="2 3" key="1">
    <citation type="submission" date="2018-08" db="EMBL/GenBank/DDBJ databases">
        <title>Recombination of ecologically and evolutionarily significant loci maintains genetic cohesion in the Pseudomonas syringae species complex.</title>
        <authorList>
            <person name="Dillon M."/>
            <person name="Thakur S."/>
            <person name="Almeida R.N.D."/>
            <person name="Weir B.S."/>
            <person name="Guttman D.S."/>
        </authorList>
    </citation>
    <scope>NUCLEOTIDE SEQUENCE [LARGE SCALE GENOMIC DNA]</scope>
    <source>
        <strain evidence="2 3">ICMP 3706</strain>
    </source>
</reference>
<organism evidence="2 3">
    <name type="scientific">Pseudomonas syringae pv. persicae</name>
    <dbReference type="NCBI Taxonomy" id="237306"/>
    <lineage>
        <taxon>Bacteria</taxon>
        <taxon>Pseudomonadati</taxon>
        <taxon>Pseudomonadota</taxon>
        <taxon>Gammaproteobacteria</taxon>
        <taxon>Pseudomonadales</taxon>
        <taxon>Pseudomonadaceae</taxon>
        <taxon>Pseudomonas</taxon>
    </lineage>
</organism>